<evidence type="ECO:0000313" key="1">
    <source>
        <dbReference type="EMBL" id="KAJ0038105.1"/>
    </source>
</evidence>
<dbReference type="EMBL" id="CM047741">
    <property type="protein sequence ID" value="KAJ0038105.1"/>
    <property type="molecule type" value="Genomic_DNA"/>
</dbReference>
<comment type="caution">
    <text evidence="1">The sequence shown here is derived from an EMBL/GenBank/DDBJ whole genome shotgun (WGS) entry which is preliminary data.</text>
</comment>
<proteinExistence type="predicted"/>
<name>A0ACC0YJC3_9ROSI</name>
<sequence>MSLPQIECKYITEECIREWKNGNPTFRVTNSVPTLRFLYELCSTMVRGELPFQKCKTVLDSVEFLDKPSEKEVASGFADIITQMAQDTFEIVIASYVQEES</sequence>
<reference evidence="2" key="1">
    <citation type="journal article" date="2023" name="G3 (Bethesda)">
        <title>Genome assembly and association tests identify interacting loci associated with vigor, precocity, and sex in interspecific pistachio rootstocks.</title>
        <authorList>
            <person name="Palmer W."/>
            <person name="Jacygrad E."/>
            <person name="Sagayaradj S."/>
            <person name="Cavanaugh K."/>
            <person name="Han R."/>
            <person name="Bertier L."/>
            <person name="Beede B."/>
            <person name="Kafkas S."/>
            <person name="Golino D."/>
            <person name="Preece J."/>
            <person name="Michelmore R."/>
        </authorList>
    </citation>
    <scope>NUCLEOTIDE SEQUENCE [LARGE SCALE GENOMIC DNA]</scope>
</reference>
<evidence type="ECO:0000313" key="2">
    <source>
        <dbReference type="Proteomes" id="UP001163603"/>
    </source>
</evidence>
<keyword evidence="2" id="KW-1185">Reference proteome</keyword>
<protein>
    <submittedName>
        <fullName evidence="1">Uncharacterized protein</fullName>
    </submittedName>
</protein>
<organism evidence="1 2">
    <name type="scientific">Pistacia integerrima</name>
    <dbReference type="NCBI Taxonomy" id="434235"/>
    <lineage>
        <taxon>Eukaryota</taxon>
        <taxon>Viridiplantae</taxon>
        <taxon>Streptophyta</taxon>
        <taxon>Embryophyta</taxon>
        <taxon>Tracheophyta</taxon>
        <taxon>Spermatophyta</taxon>
        <taxon>Magnoliopsida</taxon>
        <taxon>eudicotyledons</taxon>
        <taxon>Gunneridae</taxon>
        <taxon>Pentapetalae</taxon>
        <taxon>rosids</taxon>
        <taxon>malvids</taxon>
        <taxon>Sapindales</taxon>
        <taxon>Anacardiaceae</taxon>
        <taxon>Pistacia</taxon>
    </lineage>
</organism>
<accession>A0ACC0YJC3</accession>
<dbReference type="Proteomes" id="UP001163603">
    <property type="component" value="Chromosome 6"/>
</dbReference>
<gene>
    <name evidence="1" type="ORF">Pint_22472</name>
</gene>